<accession>A0A0E9RCT8</accession>
<protein>
    <submittedName>
        <fullName evidence="1">Uncharacterized protein</fullName>
    </submittedName>
</protein>
<reference evidence="1" key="1">
    <citation type="submission" date="2014-11" db="EMBL/GenBank/DDBJ databases">
        <authorList>
            <person name="Amaro Gonzalez C."/>
        </authorList>
    </citation>
    <scope>NUCLEOTIDE SEQUENCE</scope>
</reference>
<organism evidence="1">
    <name type="scientific">Anguilla anguilla</name>
    <name type="common">European freshwater eel</name>
    <name type="synonym">Muraena anguilla</name>
    <dbReference type="NCBI Taxonomy" id="7936"/>
    <lineage>
        <taxon>Eukaryota</taxon>
        <taxon>Metazoa</taxon>
        <taxon>Chordata</taxon>
        <taxon>Craniata</taxon>
        <taxon>Vertebrata</taxon>
        <taxon>Euteleostomi</taxon>
        <taxon>Actinopterygii</taxon>
        <taxon>Neopterygii</taxon>
        <taxon>Teleostei</taxon>
        <taxon>Anguilliformes</taxon>
        <taxon>Anguillidae</taxon>
        <taxon>Anguilla</taxon>
    </lineage>
</organism>
<reference evidence="1" key="2">
    <citation type="journal article" date="2015" name="Fish Shellfish Immunol.">
        <title>Early steps in the European eel (Anguilla anguilla)-Vibrio vulnificus interaction in the gills: Role of the RtxA13 toxin.</title>
        <authorList>
            <person name="Callol A."/>
            <person name="Pajuelo D."/>
            <person name="Ebbesson L."/>
            <person name="Teles M."/>
            <person name="MacKenzie S."/>
            <person name="Amaro C."/>
        </authorList>
    </citation>
    <scope>NUCLEOTIDE SEQUENCE</scope>
</reference>
<sequence>MSFIRNRSCQEPLSPLKPFVDKFFHVLFFLGVGGQCRIQANSPSCLQLLYHSQTDS</sequence>
<dbReference type="EMBL" id="GBXM01081683">
    <property type="protein sequence ID" value="JAH26894.1"/>
    <property type="molecule type" value="Transcribed_RNA"/>
</dbReference>
<name>A0A0E9RCT8_ANGAN</name>
<dbReference type="AlphaFoldDB" id="A0A0E9RCT8"/>
<evidence type="ECO:0000313" key="1">
    <source>
        <dbReference type="EMBL" id="JAH26894.1"/>
    </source>
</evidence>
<proteinExistence type="predicted"/>